<sequence>MDDAPRAAAAAVAVAPAPRAAAARADAACMTLPLRVAAAACADAVAPFNQTQTDPPPLPPNARERHAAAAAAAAEATAPALAAFLARIEPDVSALLLRNVRSTAFHGFAVAWDDDIDATSCPFVLRHAHRASDTGCTDLAWSKSGASIAAAYGRIDHASWCTHKGMVCAWNISARDLNPDAATFAAETSVSPPTIHYPSVVCALLLTARLAQSCLMAIAFHPEIPSMLAGGTFNGEVVVWRTADTQDPLVASSTPSELAHQEPVSKLVWIPADDRPSKFNVRLPCLQRADQSLLSQLLTLSQLLSISNDGKLLVWDLENKLVQPKLFSQILLRHIPKQLRAAATLPKTDAVVGATCVSVSRYNQQEYIVGTEAGHILKYSLSALTSVSAKTRDAPPTKPSHPVLLGFTPHVGPVQTVAFSPFHRNLFLSCGSDGLLRLFNQLQTKPLLTWEPSAHALCTADWSPFRPTVFACTTIQGSALIYDLSVSRGAPVVVLKVADSQGLCATVGLFNPKHPELFATGDATGRIKVWRLSTRLSVGADSNLDASILDKLGSGMSA</sequence>
<organism evidence="5 6">
    <name type="scientific">Polyrhizophydium stewartii</name>
    <dbReference type="NCBI Taxonomy" id="2732419"/>
    <lineage>
        <taxon>Eukaryota</taxon>
        <taxon>Fungi</taxon>
        <taxon>Fungi incertae sedis</taxon>
        <taxon>Chytridiomycota</taxon>
        <taxon>Chytridiomycota incertae sedis</taxon>
        <taxon>Chytridiomycetes</taxon>
        <taxon>Rhizophydiales</taxon>
        <taxon>Rhizophydiales incertae sedis</taxon>
        <taxon>Polyrhizophydium</taxon>
    </lineage>
</organism>
<dbReference type="InterPro" id="IPR015943">
    <property type="entry name" value="WD40/YVTN_repeat-like_dom_sf"/>
</dbReference>
<evidence type="ECO:0000256" key="1">
    <source>
        <dbReference type="ARBA" id="ARBA00004496"/>
    </source>
</evidence>
<evidence type="ECO:0000313" key="6">
    <source>
        <dbReference type="Proteomes" id="UP001527925"/>
    </source>
</evidence>
<dbReference type="SMART" id="SM00320">
    <property type="entry name" value="WD40"/>
    <property type="match status" value="5"/>
</dbReference>
<dbReference type="PANTHER" id="PTHR12442">
    <property type="entry name" value="DYNEIN INTERMEDIATE CHAIN"/>
    <property type="match status" value="1"/>
</dbReference>
<dbReference type="SUPFAM" id="SSF50978">
    <property type="entry name" value="WD40 repeat-like"/>
    <property type="match status" value="1"/>
</dbReference>
<dbReference type="InterPro" id="IPR001680">
    <property type="entry name" value="WD40_rpt"/>
</dbReference>
<protein>
    <submittedName>
        <fullName evidence="5">WD repeat-containing protein 34</fullName>
    </submittedName>
</protein>
<dbReference type="Proteomes" id="UP001527925">
    <property type="component" value="Unassembled WGS sequence"/>
</dbReference>
<dbReference type="EMBL" id="JADGIZ020000087">
    <property type="protein sequence ID" value="KAL2911783.1"/>
    <property type="molecule type" value="Genomic_DNA"/>
</dbReference>
<keyword evidence="6" id="KW-1185">Reference proteome</keyword>
<proteinExistence type="predicted"/>
<evidence type="ECO:0000256" key="4">
    <source>
        <dbReference type="ARBA" id="ARBA00022737"/>
    </source>
</evidence>
<reference evidence="5 6" key="1">
    <citation type="submission" date="2023-09" db="EMBL/GenBank/DDBJ databases">
        <title>Pangenome analysis of Batrachochytrium dendrobatidis and related Chytrids.</title>
        <authorList>
            <person name="Yacoub M.N."/>
            <person name="Stajich J.E."/>
            <person name="James T.Y."/>
        </authorList>
    </citation>
    <scope>NUCLEOTIDE SEQUENCE [LARGE SCALE GENOMIC DNA]</scope>
    <source>
        <strain evidence="5 6">JEL0888</strain>
    </source>
</reference>
<dbReference type="Pfam" id="PF00400">
    <property type="entry name" value="WD40"/>
    <property type="match status" value="1"/>
</dbReference>
<name>A0ABR4MWZ7_9FUNG</name>
<accession>A0ABR4MWZ7</accession>
<evidence type="ECO:0000256" key="3">
    <source>
        <dbReference type="ARBA" id="ARBA00022574"/>
    </source>
</evidence>
<evidence type="ECO:0000256" key="2">
    <source>
        <dbReference type="ARBA" id="ARBA00022490"/>
    </source>
</evidence>
<comment type="subcellular location">
    <subcellularLocation>
        <location evidence="1">Cytoplasm</location>
    </subcellularLocation>
</comment>
<evidence type="ECO:0000313" key="5">
    <source>
        <dbReference type="EMBL" id="KAL2911783.1"/>
    </source>
</evidence>
<dbReference type="InterPro" id="IPR050687">
    <property type="entry name" value="Dynein_IC"/>
</dbReference>
<keyword evidence="4" id="KW-0677">Repeat</keyword>
<comment type="caution">
    <text evidence="5">The sequence shown here is derived from an EMBL/GenBank/DDBJ whole genome shotgun (WGS) entry which is preliminary data.</text>
</comment>
<keyword evidence="3" id="KW-0853">WD repeat</keyword>
<dbReference type="InterPro" id="IPR036322">
    <property type="entry name" value="WD40_repeat_dom_sf"/>
</dbReference>
<dbReference type="PANTHER" id="PTHR12442:SF26">
    <property type="entry name" value="CYTOPLASMIC DYNEIN 2 INTERMEDIATE CHAIN 2"/>
    <property type="match status" value="1"/>
</dbReference>
<gene>
    <name evidence="5" type="primary">WDR34</name>
    <name evidence="5" type="ORF">HK105_208716</name>
</gene>
<dbReference type="Gene3D" id="2.130.10.10">
    <property type="entry name" value="YVTN repeat-like/Quinoprotein amine dehydrogenase"/>
    <property type="match status" value="2"/>
</dbReference>
<keyword evidence="2" id="KW-0963">Cytoplasm</keyword>